<dbReference type="AlphaFoldDB" id="A0A6B5LUY3"/>
<dbReference type="RefSeq" id="WP_072357687.1">
    <property type="nucleotide sequence ID" value="NZ_BAABSP010000006.1"/>
</dbReference>
<reference evidence="1 2" key="1">
    <citation type="submission" date="2017-11" db="EMBL/GenBank/DDBJ databases">
        <authorList>
            <person name="Founou R.C."/>
            <person name="Founou L."/>
            <person name="Allam M."/>
            <person name="Ismail A."/>
            <person name="Essack S.Y."/>
        </authorList>
    </citation>
    <scope>NUCLEOTIDE SEQUENCE [LARGE SCALE GENOMIC DNA]</scope>
    <source>
        <strain evidence="1 2">G703N2B1</strain>
    </source>
</reference>
<name>A0A6B5LUY3_STAAU</name>
<gene>
    <name evidence="1" type="ORF">CV021_02205</name>
</gene>
<accession>A0A6B5LUY3</accession>
<organism evidence="1 2">
    <name type="scientific">Staphylococcus aureus</name>
    <dbReference type="NCBI Taxonomy" id="1280"/>
    <lineage>
        <taxon>Bacteria</taxon>
        <taxon>Bacillati</taxon>
        <taxon>Bacillota</taxon>
        <taxon>Bacilli</taxon>
        <taxon>Bacillales</taxon>
        <taxon>Staphylococcaceae</taxon>
        <taxon>Staphylococcus</taxon>
    </lineage>
</organism>
<dbReference type="Proteomes" id="UP000238775">
    <property type="component" value="Unassembled WGS sequence"/>
</dbReference>
<protein>
    <submittedName>
        <fullName evidence="1">Uncharacterized protein</fullName>
    </submittedName>
</protein>
<dbReference type="EMBL" id="PGWZ01000285">
    <property type="protein sequence ID" value="PPJ76454.1"/>
    <property type="molecule type" value="Genomic_DNA"/>
</dbReference>
<evidence type="ECO:0000313" key="1">
    <source>
        <dbReference type="EMBL" id="PPJ76454.1"/>
    </source>
</evidence>
<sequence length="55" mass="6607">MRYVILIIMAIVLAIWSFKQLSQSHLDSGFMFFFIVYVLCISYFNSDKHDKNKKR</sequence>
<evidence type="ECO:0000313" key="2">
    <source>
        <dbReference type="Proteomes" id="UP000238775"/>
    </source>
</evidence>
<proteinExistence type="predicted"/>
<comment type="caution">
    <text evidence="1">The sequence shown here is derived from an EMBL/GenBank/DDBJ whole genome shotgun (WGS) entry which is preliminary data.</text>
</comment>